<keyword evidence="10" id="KW-0378">Hydrolase</keyword>
<evidence type="ECO:0000256" key="15">
    <source>
        <dbReference type="ARBA" id="ARBA00023316"/>
    </source>
</evidence>
<reference evidence="23" key="1">
    <citation type="submission" date="2008-08" db="EMBL/GenBank/DDBJ databases">
        <title>The complete genome sequence of Coprothermobacter proteolyticus strain ATCC 5245 / DSM 5265 / BT.</title>
        <authorList>
            <person name="Dodson R.J."/>
            <person name="Durkin A.S."/>
            <person name="Wu M."/>
            <person name="Eisen J."/>
            <person name="Sutton G."/>
        </authorList>
    </citation>
    <scope>NUCLEOTIDE SEQUENCE [LARGE SCALE GENOMIC DNA]</scope>
    <source>
        <strain evidence="23">ATCC 35245 / DSM 5265 / OCM 4 / BT</strain>
    </source>
</reference>
<protein>
    <submittedName>
        <fullName evidence="22">Penicillin-binding protein, 1A family</fullName>
    </submittedName>
</protein>
<dbReference type="GO" id="GO:0009002">
    <property type="term" value="F:serine-type D-Ala-D-Ala carboxypeptidase activity"/>
    <property type="evidence" value="ECO:0007669"/>
    <property type="project" value="UniProtKB-EC"/>
</dbReference>
<dbReference type="GO" id="GO:0008658">
    <property type="term" value="F:penicillin binding"/>
    <property type="evidence" value="ECO:0007669"/>
    <property type="project" value="InterPro"/>
</dbReference>
<dbReference type="GO" id="GO:0009252">
    <property type="term" value="P:peptidoglycan biosynthetic process"/>
    <property type="evidence" value="ECO:0007669"/>
    <property type="project" value="UniProtKB-KW"/>
</dbReference>
<keyword evidence="7" id="KW-0645">Protease</keyword>
<dbReference type="Gene3D" id="3.40.710.10">
    <property type="entry name" value="DD-peptidase/beta-lactamase superfamily"/>
    <property type="match status" value="1"/>
</dbReference>
<dbReference type="EMBL" id="CP001145">
    <property type="protein sequence ID" value="ACI17635.1"/>
    <property type="molecule type" value="Genomic_DNA"/>
</dbReference>
<dbReference type="Gene3D" id="1.10.3810.10">
    <property type="entry name" value="Biosynthetic peptidoglycan transglycosylase-like"/>
    <property type="match status" value="1"/>
</dbReference>
<dbReference type="PANTHER" id="PTHR32282">
    <property type="entry name" value="BINDING PROTEIN TRANSPEPTIDASE, PUTATIVE-RELATED"/>
    <property type="match status" value="1"/>
</dbReference>
<evidence type="ECO:0000256" key="6">
    <source>
        <dbReference type="ARBA" id="ARBA00022645"/>
    </source>
</evidence>
<evidence type="ECO:0000256" key="18">
    <source>
        <dbReference type="SAM" id="MobiDB-lite"/>
    </source>
</evidence>
<gene>
    <name evidence="22" type="ordered locus">COPRO5265_1201</name>
</gene>
<evidence type="ECO:0000256" key="1">
    <source>
        <dbReference type="ARBA" id="ARBA00004236"/>
    </source>
</evidence>
<reference evidence="22 23" key="2">
    <citation type="journal article" date="2014" name="Genome Announc.">
        <title>Complete Genome Sequence of Coprothermobacter proteolyticus DSM 5265.</title>
        <authorList>
            <person name="Alexiev A."/>
            <person name="Coil D.A."/>
            <person name="Badger J.H."/>
            <person name="Enticknap J."/>
            <person name="Ward N."/>
            <person name="Robb F.T."/>
            <person name="Eisen J.A."/>
        </authorList>
    </citation>
    <scope>NUCLEOTIDE SEQUENCE [LARGE SCALE GENOMIC DNA]</scope>
    <source>
        <strain evidence="23">ATCC 35245 / DSM 5265 / OCM 4 / BT</strain>
    </source>
</reference>
<dbReference type="InterPro" id="IPR036950">
    <property type="entry name" value="PBP_transglycosylase"/>
</dbReference>
<dbReference type="RefSeq" id="WP_012544287.1">
    <property type="nucleotide sequence ID" value="NC_011295.1"/>
</dbReference>
<comment type="catalytic activity">
    <reaction evidence="17">
        <text>[GlcNAc-(1-&gt;4)-Mur2Ac(oyl-L-Ala-gamma-D-Glu-L-Lys-D-Ala-D-Ala)](n)-di-trans,octa-cis-undecaprenyl diphosphate + beta-D-GlcNAc-(1-&gt;4)-Mur2Ac(oyl-L-Ala-gamma-D-Glu-L-Lys-D-Ala-D-Ala)-di-trans,octa-cis-undecaprenyl diphosphate = [GlcNAc-(1-&gt;4)-Mur2Ac(oyl-L-Ala-gamma-D-Glu-L-Lys-D-Ala-D-Ala)](n+1)-di-trans,octa-cis-undecaprenyl diphosphate + di-trans,octa-cis-undecaprenyl diphosphate + H(+)</text>
        <dbReference type="Rhea" id="RHEA:23708"/>
        <dbReference type="Rhea" id="RHEA-COMP:9602"/>
        <dbReference type="Rhea" id="RHEA-COMP:9603"/>
        <dbReference type="ChEBI" id="CHEBI:15378"/>
        <dbReference type="ChEBI" id="CHEBI:58405"/>
        <dbReference type="ChEBI" id="CHEBI:60033"/>
        <dbReference type="ChEBI" id="CHEBI:78435"/>
        <dbReference type="EC" id="2.4.99.28"/>
    </reaction>
</comment>
<dbReference type="GO" id="GO:0071555">
    <property type="term" value="P:cell wall organization"/>
    <property type="evidence" value="ECO:0007669"/>
    <property type="project" value="UniProtKB-KW"/>
</dbReference>
<dbReference type="GO" id="GO:0030288">
    <property type="term" value="C:outer membrane-bounded periplasmic space"/>
    <property type="evidence" value="ECO:0007669"/>
    <property type="project" value="TreeGrafter"/>
</dbReference>
<dbReference type="STRING" id="309798.COPRO5265_1201"/>
<keyword evidence="11" id="KW-0133">Cell shape</keyword>
<evidence type="ECO:0000256" key="2">
    <source>
        <dbReference type="ARBA" id="ARBA00004752"/>
    </source>
</evidence>
<dbReference type="KEGG" id="cpo:COPRO5265_1201"/>
<dbReference type="Pfam" id="PF00905">
    <property type="entry name" value="Transpeptidase"/>
    <property type="match status" value="1"/>
</dbReference>
<evidence type="ECO:0000256" key="4">
    <source>
        <dbReference type="ARBA" id="ARBA00007739"/>
    </source>
</evidence>
<evidence type="ECO:0000313" key="22">
    <source>
        <dbReference type="EMBL" id="ACI17635.1"/>
    </source>
</evidence>
<keyword evidence="14" id="KW-0511">Multifunctional enzyme</keyword>
<dbReference type="InterPro" id="IPR001264">
    <property type="entry name" value="Glyco_trans_51"/>
</dbReference>
<evidence type="ECO:0000256" key="8">
    <source>
        <dbReference type="ARBA" id="ARBA00022676"/>
    </source>
</evidence>
<keyword evidence="15" id="KW-0961">Cell wall biogenesis/degradation</keyword>
<evidence type="ECO:0000256" key="14">
    <source>
        <dbReference type="ARBA" id="ARBA00023268"/>
    </source>
</evidence>
<dbReference type="InterPro" id="IPR001460">
    <property type="entry name" value="PCN-bd_Tpept"/>
</dbReference>
<dbReference type="GO" id="GO:0005886">
    <property type="term" value="C:plasma membrane"/>
    <property type="evidence" value="ECO:0007669"/>
    <property type="project" value="UniProtKB-SubCell"/>
</dbReference>
<evidence type="ECO:0000256" key="9">
    <source>
        <dbReference type="ARBA" id="ARBA00022679"/>
    </source>
</evidence>
<proteinExistence type="inferred from homology"/>
<keyword evidence="8" id="KW-0328">Glycosyltransferase</keyword>
<comment type="catalytic activity">
    <reaction evidence="16">
        <text>Preferential cleavage: (Ac)2-L-Lys-D-Ala-|-D-Ala. Also transpeptidation of peptidyl-alanyl moieties that are N-acyl substituents of D-alanine.</text>
        <dbReference type="EC" id="3.4.16.4"/>
    </reaction>
</comment>
<keyword evidence="9" id="KW-0808">Transferase</keyword>
<dbReference type="SUPFAM" id="SSF53955">
    <property type="entry name" value="Lysozyme-like"/>
    <property type="match status" value="1"/>
</dbReference>
<organism evidence="22 23">
    <name type="scientific">Coprothermobacter proteolyticus (strain ATCC 35245 / DSM 5265 / OCM 4 / BT)</name>
    <dbReference type="NCBI Taxonomy" id="309798"/>
    <lineage>
        <taxon>Bacteria</taxon>
        <taxon>Pseudomonadati</taxon>
        <taxon>Coprothermobacterota</taxon>
        <taxon>Coprothermobacteria</taxon>
        <taxon>Coprothermobacterales</taxon>
        <taxon>Coprothermobacteraceae</taxon>
        <taxon>Coprothermobacter</taxon>
    </lineage>
</organism>
<dbReference type="SUPFAM" id="SSF56601">
    <property type="entry name" value="beta-lactamase/transpeptidase-like"/>
    <property type="match status" value="1"/>
</dbReference>
<evidence type="ECO:0000256" key="7">
    <source>
        <dbReference type="ARBA" id="ARBA00022670"/>
    </source>
</evidence>
<keyword evidence="12" id="KW-0573">Peptidoglycan synthesis</keyword>
<dbReference type="GO" id="GO:0006508">
    <property type="term" value="P:proteolysis"/>
    <property type="evidence" value="ECO:0007669"/>
    <property type="project" value="UniProtKB-KW"/>
</dbReference>
<dbReference type="PANTHER" id="PTHR32282:SF11">
    <property type="entry name" value="PENICILLIN-BINDING PROTEIN 1B"/>
    <property type="match status" value="1"/>
</dbReference>
<dbReference type="InterPro" id="IPR012338">
    <property type="entry name" value="Beta-lactam/transpept-like"/>
</dbReference>
<comment type="pathway">
    <text evidence="2">Cell wall biogenesis; peptidoglycan biosynthesis.</text>
</comment>
<evidence type="ECO:0000259" key="21">
    <source>
        <dbReference type="Pfam" id="PF00912"/>
    </source>
</evidence>
<dbReference type="CAZy" id="GT51">
    <property type="family name" value="Glycosyltransferase Family 51"/>
</dbReference>
<feature type="region of interest" description="Disordered" evidence="18">
    <location>
        <begin position="713"/>
        <end position="762"/>
    </location>
</feature>
<keyword evidence="19" id="KW-0812">Transmembrane</keyword>
<dbReference type="AlphaFoldDB" id="B5Y9R2"/>
<evidence type="ECO:0000256" key="11">
    <source>
        <dbReference type="ARBA" id="ARBA00022960"/>
    </source>
</evidence>
<evidence type="ECO:0000256" key="17">
    <source>
        <dbReference type="ARBA" id="ARBA00049902"/>
    </source>
</evidence>
<evidence type="ECO:0000256" key="12">
    <source>
        <dbReference type="ARBA" id="ARBA00022984"/>
    </source>
</evidence>
<evidence type="ECO:0000256" key="13">
    <source>
        <dbReference type="ARBA" id="ARBA00023136"/>
    </source>
</evidence>
<dbReference type="Proteomes" id="UP000001732">
    <property type="component" value="Chromosome"/>
</dbReference>
<dbReference type="Pfam" id="PF00912">
    <property type="entry name" value="Transgly"/>
    <property type="match status" value="1"/>
</dbReference>
<comment type="similarity">
    <text evidence="3">In the C-terminal section; belongs to the transpeptidase family.</text>
</comment>
<feature type="transmembrane region" description="Helical" evidence="19">
    <location>
        <begin position="12"/>
        <end position="35"/>
    </location>
</feature>
<feature type="domain" description="Penicillin-binding protein transpeptidase" evidence="20">
    <location>
        <begin position="346"/>
        <end position="592"/>
    </location>
</feature>
<dbReference type="GO" id="GO:0008955">
    <property type="term" value="F:peptidoglycan glycosyltransferase activity"/>
    <property type="evidence" value="ECO:0007669"/>
    <property type="project" value="UniProtKB-EC"/>
</dbReference>
<sequence>MAKSKNKRRIRWARVFGVILLIFAIIASAIAVYAVNIIRTLAADLPQPDEVKLDIQEPSTVYDRNGIVLGYLGSSAPYKYVSLEEMGPLVKTVFVGSEDHRFYNHGPVDWVGIVRATLTNLMHGSIQQGGSTITQQLARVMFNLGMETSMDRKLKEFVLAYRLEQRYTKDQILELYLNMVYFGDGCHGVETAAQHYFGKHTSELTLSEVALLAGILPAPSVRAPTSNLEAAINGRNVVLNKLLSQEAISEEEYEEAKNQTIELSQTSLVELDAKGYAMDFIRSFLVENFGADLTFSGGLSVYTTFDVKLIEGLQSSIEQYLDERDKSITGTVVLDDKGVRQPQPGAIIIDPRNGEILAMVGGRKYSETQYNRAMAPRSTGSSFKPIEYAAAVQMNMLTPFDTWVSEPIKVPIPGDTWSPHEFNNTWWGQITVREAIVRSSNIAAVKTALLVGIDAVQYYAKKFGITEEVRPVPSTAIGVNEITPLNLALSYAPFANGGYAVEPVFIKEVKNSVGVTIYKQTPWKYKVIDESTAYVMSDMLHSMFMGNAYTPKAAVDGRFLAGKSGTTSSWKDSWYVGYSTNFVYALTVGIDADIPEVKGAYKNMTTKHPGMWLWGYTARDLFKAKLIPVGPALSKPKNIVSVTVNLKDSELLGGGSQKPVSSITKPEAVPLQTSPVSWETLSLSADLTVTYNADCSTFQPVRVLWPVPTKQEPPLEECEFIPEPLPEEEEQQEQEIPTSPVTPNQTPQSKKPEKKDQKKNST</sequence>
<evidence type="ECO:0000313" key="23">
    <source>
        <dbReference type="Proteomes" id="UP000001732"/>
    </source>
</evidence>
<comment type="similarity">
    <text evidence="4">In the N-terminal section; belongs to the glycosyltransferase 51 family.</text>
</comment>
<name>B5Y9R2_COPPD</name>
<dbReference type="eggNOG" id="COG0744">
    <property type="taxonomic scope" value="Bacteria"/>
</dbReference>
<dbReference type="FunFam" id="1.10.3810.10:FF:000001">
    <property type="entry name" value="Penicillin-binding protein 1A"/>
    <property type="match status" value="1"/>
</dbReference>
<dbReference type="OrthoDB" id="9766909at2"/>
<evidence type="ECO:0000256" key="16">
    <source>
        <dbReference type="ARBA" id="ARBA00034000"/>
    </source>
</evidence>
<comment type="subcellular location">
    <subcellularLocation>
        <location evidence="1">Cell membrane</location>
    </subcellularLocation>
</comment>
<feature type="domain" description="Glycosyl transferase family 51" evidence="21">
    <location>
        <begin position="75"/>
        <end position="242"/>
    </location>
</feature>
<evidence type="ECO:0000256" key="19">
    <source>
        <dbReference type="SAM" id="Phobius"/>
    </source>
</evidence>
<keyword evidence="13 19" id="KW-0472">Membrane</keyword>
<dbReference type="GO" id="GO:0008360">
    <property type="term" value="P:regulation of cell shape"/>
    <property type="evidence" value="ECO:0007669"/>
    <property type="project" value="UniProtKB-KW"/>
</dbReference>
<evidence type="ECO:0000256" key="5">
    <source>
        <dbReference type="ARBA" id="ARBA00022475"/>
    </source>
</evidence>
<dbReference type="InterPro" id="IPR023346">
    <property type="entry name" value="Lysozyme-like_dom_sf"/>
</dbReference>
<evidence type="ECO:0000256" key="3">
    <source>
        <dbReference type="ARBA" id="ARBA00007090"/>
    </source>
</evidence>
<keyword evidence="5" id="KW-1003">Cell membrane</keyword>
<feature type="compositionally biased region" description="Basic and acidic residues" evidence="18">
    <location>
        <begin position="750"/>
        <end position="762"/>
    </location>
</feature>
<keyword evidence="23" id="KW-1185">Reference proteome</keyword>
<feature type="compositionally biased region" description="Polar residues" evidence="18">
    <location>
        <begin position="739"/>
        <end position="749"/>
    </location>
</feature>
<feature type="compositionally biased region" description="Acidic residues" evidence="18">
    <location>
        <begin position="714"/>
        <end position="733"/>
    </location>
</feature>
<accession>B5Y9R2</accession>
<keyword evidence="19" id="KW-1133">Transmembrane helix</keyword>
<dbReference type="HOGENOM" id="CLU_006354_4_2_9"/>
<keyword evidence="6" id="KW-0121">Carboxypeptidase</keyword>
<dbReference type="InterPro" id="IPR050396">
    <property type="entry name" value="Glycosyltr_51/Transpeptidase"/>
</dbReference>
<evidence type="ECO:0000256" key="10">
    <source>
        <dbReference type="ARBA" id="ARBA00022801"/>
    </source>
</evidence>
<evidence type="ECO:0000259" key="20">
    <source>
        <dbReference type="Pfam" id="PF00905"/>
    </source>
</evidence>